<dbReference type="Gene3D" id="1.20.5.1160">
    <property type="entry name" value="Vasodilator-stimulated phosphoprotein"/>
    <property type="match status" value="1"/>
</dbReference>
<keyword evidence="6" id="KW-1185">Reference proteome</keyword>
<keyword evidence="2 3" id="KW-0175">Coiled coil</keyword>
<dbReference type="GeneTree" id="ENSGT00950000182969"/>
<organism evidence="5 6">
    <name type="scientific">Oryzias sinensis</name>
    <name type="common">Chinese medaka</name>
    <dbReference type="NCBI Taxonomy" id="183150"/>
    <lineage>
        <taxon>Eukaryota</taxon>
        <taxon>Metazoa</taxon>
        <taxon>Chordata</taxon>
        <taxon>Craniata</taxon>
        <taxon>Vertebrata</taxon>
        <taxon>Euteleostomi</taxon>
        <taxon>Actinopterygii</taxon>
        <taxon>Neopterygii</taxon>
        <taxon>Teleostei</taxon>
        <taxon>Neoteleostei</taxon>
        <taxon>Acanthomorphata</taxon>
        <taxon>Ovalentaria</taxon>
        <taxon>Atherinomorphae</taxon>
        <taxon>Beloniformes</taxon>
        <taxon>Adrianichthyidae</taxon>
        <taxon>Oryziinae</taxon>
        <taxon>Oryzias</taxon>
    </lineage>
</organism>
<reference evidence="5" key="2">
    <citation type="submission" date="2025-09" db="UniProtKB">
        <authorList>
            <consortium name="Ensembl"/>
        </authorList>
    </citation>
    <scope>IDENTIFICATION</scope>
</reference>
<dbReference type="PRINTS" id="PR01248">
    <property type="entry name" value="TYPE1KERATIN"/>
</dbReference>
<evidence type="ECO:0000313" key="6">
    <source>
        <dbReference type="Proteomes" id="UP000694383"/>
    </source>
</evidence>
<name>A0A8C7YR08_9TELE</name>
<dbReference type="PANTHER" id="PTHR23239">
    <property type="entry name" value="INTERMEDIATE FILAMENT"/>
    <property type="match status" value="1"/>
</dbReference>
<dbReference type="Ensembl" id="ENSOSIT00000033300.1">
    <property type="protein sequence ID" value="ENSOSIP00000031599.1"/>
    <property type="gene ID" value="ENSOSIG00000016149.1"/>
</dbReference>
<dbReference type="PANTHER" id="PTHR23239:SF180">
    <property type="entry name" value="KERATIN, TYPE I CYTOSKELETAL 17"/>
    <property type="match status" value="1"/>
</dbReference>
<evidence type="ECO:0000256" key="2">
    <source>
        <dbReference type="ARBA" id="ARBA00023054"/>
    </source>
</evidence>
<evidence type="ECO:0000313" key="5">
    <source>
        <dbReference type="Ensembl" id="ENSOSIP00000031599.1"/>
    </source>
</evidence>
<dbReference type="AlphaFoldDB" id="A0A8C7YR08"/>
<evidence type="ECO:0000256" key="3">
    <source>
        <dbReference type="SAM" id="Coils"/>
    </source>
</evidence>
<dbReference type="Proteomes" id="UP000694383">
    <property type="component" value="Unplaced"/>
</dbReference>
<keyword evidence="1" id="KW-0403">Intermediate filament</keyword>
<sequence length="428" mass="49058">MSISRNSYSRKAMSVYGGAGGSNAHLTKPNWAVVHGDLDLTYGTDLHISDNKKATMQNLNDRLASYLEKVRRLEKENEQLEKQIREWYKSRTVVSNDFSKYFTIIKDLQDKIFMASKHNAKSALEIENSQLAADDFRMKYENELAMKMAVEADIAGLRRLLDDSNLKRMDLESQCEGLREELIMLKKNHEEELALLKKPVENQVNVVVDAPSTSDLNKAMMEIREKYESLIAKNNKEIELWYNKKILEMEHDVKKYSEDLKTSNTEIKELKITFQKLQIDLESHLSMKASLEETLSETHSCFAAQLASLQEMVSSLEVQLSHIHSDIFSNRQEFNILLEVKTRLEKEIAEYRRLLEGEDESSKQGEKSFASLFPCEEYSAFRSFAGFIDEFLSSSSVITKVITVVETVVDGKVVQSSKTVDVDVDEVE</sequence>
<feature type="coiled-coil region" evidence="3">
    <location>
        <begin position="253"/>
        <end position="280"/>
    </location>
</feature>
<proteinExistence type="predicted"/>
<dbReference type="GO" id="GO:0005198">
    <property type="term" value="F:structural molecule activity"/>
    <property type="evidence" value="ECO:0007669"/>
    <property type="project" value="InterPro"/>
</dbReference>
<dbReference type="Gene3D" id="1.20.5.500">
    <property type="entry name" value="Single helix bin"/>
    <property type="match status" value="1"/>
</dbReference>
<evidence type="ECO:0000259" key="4">
    <source>
        <dbReference type="PROSITE" id="PS51842"/>
    </source>
</evidence>
<evidence type="ECO:0000256" key="1">
    <source>
        <dbReference type="ARBA" id="ARBA00022754"/>
    </source>
</evidence>
<dbReference type="SUPFAM" id="SSF64593">
    <property type="entry name" value="Intermediate filament protein, coiled coil region"/>
    <property type="match status" value="2"/>
</dbReference>
<accession>A0A8C7YR08</accession>
<dbReference type="Gene3D" id="1.20.5.170">
    <property type="match status" value="1"/>
</dbReference>
<dbReference type="InterPro" id="IPR002957">
    <property type="entry name" value="Keratin_I"/>
</dbReference>
<dbReference type="GO" id="GO:0005882">
    <property type="term" value="C:intermediate filament"/>
    <property type="evidence" value="ECO:0007669"/>
    <property type="project" value="UniProtKB-KW"/>
</dbReference>
<dbReference type="FunFam" id="1.20.5.170:FF:000002">
    <property type="entry name" value="Type I keratin KA11"/>
    <property type="match status" value="1"/>
</dbReference>
<dbReference type="PROSITE" id="PS51842">
    <property type="entry name" value="IF_ROD_2"/>
    <property type="match status" value="1"/>
</dbReference>
<feature type="coiled-coil region" evidence="3">
    <location>
        <begin position="154"/>
        <end position="188"/>
    </location>
</feature>
<dbReference type="Pfam" id="PF00038">
    <property type="entry name" value="Filament"/>
    <property type="match status" value="1"/>
</dbReference>
<protein>
    <submittedName>
        <fullName evidence="5">Keratin 98</fullName>
    </submittedName>
</protein>
<dbReference type="SMART" id="SM01391">
    <property type="entry name" value="Filament"/>
    <property type="match status" value="1"/>
</dbReference>
<reference evidence="5" key="1">
    <citation type="submission" date="2025-08" db="UniProtKB">
        <authorList>
            <consortium name="Ensembl"/>
        </authorList>
    </citation>
    <scope>IDENTIFICATION</scope>
</reference>
<dbReference type="InterPro" id="IPR039008">
    <property type="entry name" value="IF_rod_dom"/>
</dbReference>
<feature type="coiled-coil region" evidence="3">
    <location>
        <begin position="49"/>
        <end position="90"/>
    </location>
</feature>
<feature type="domain" description="IF rod" evidence="4">
    <location>
        <begin position="52"/>
        <end position="362"/>
    </location>
</feature>